<keyword evidence="5" id="KW-1185">Reference proteome</keyword>
<organism evidence="4 5">
    <name type="scientific">Paenimyroides aestuarii</name>
    <dbReference type="NCBI Taxonomy" id="2968490"/>
    <lineage>
        <taxon>Bacteria</taxon>
        <taxon>Pseudomonadati</taxon>
        <taxon>Bacteroidota</taxon>
        <taxon>Flavobacteriia</taxon>
        <taxon>Flavobacteriales</taxon>
        <taxon>Flavobacteriaceae</taxon>
        <taxon>Paenimyroides</taxon>
    </lineage>
</organism>
<protein>
    <submittedName>
        <fullName evidence="4">T9SS type A sorting domain-containing protein</fullName>
    </submittedName>
</protein>
<sequence>MKKILFIITTLLGVYNLTAQVLYTENFNNYPVGNIGTDYNGTVPGVGGWFTKSENKPIYNTPLTNNDYKIVAEANKGNVAQIGPLTKKGEWTRTLFRTDLNTYWQQRTAGNNVFKCSFDLYVDDSYISSTPSSDPIRINLYSKEGGLTGFLYDPDHHRFRAGFDFSRGRFNYEGGIYEAVVVSPGNPLQPPPMGSWITVEMYIDYDNNKAYFSIPTLNYTNVKNIAFTLELGGLDTEGNPLPDDSPVELVFFYTKSGDVDGTFYTPKIDNINLVAQNTVPTLATTEQLAENFNLYPNPASSVVNITNAENMQIQQITVYDVAGKQLSTQNYNNETDIQLNVEHLASGTYMLHLQTNQGTAVKKLVKK</sequence>
<dbReference type="Pfam" id="PF18962">
    <property type="entry name" value="Por_Secre_tail"/>
    <property type="match status" value="1"/>
</dbReference>
<feature type="signal peptide" evidence="2">
    <location>
        <begin position="1"/>
        <end position="19"/>
    </location>
</feature>
<dbReference type="RefSeq" id="WP_257500514.1">
    <property type="nucleotide sequence ID" value="NZ_CP102382.1"/>
</dbReference>
<proteinExistence type="predicted"/>
<reference evidence="4 5" key="1">
    <citation type="submission" date="2022-08" db="EMBL/GenBank/DDBJ databases">
        <title>Myroides zhujiangensis sp. nov., a novel bacterium isolated from sediment in the Pearl River Estuary.</title>
        <authorList>
            <person name="Cui L."/>
        </authorList>
    </citation>
    <scope>NUCLEOTIDE SEQUENCE [LARGE SCALE GENOMIC DNA]</scope>
    <source>
        <strain evidence="4 5">SCSIO 72103</strain>
    </source>
</reference>
<dbReference type="EMBL" id="CP102382">
    <property type="protein sequence ID" value="UUV22599.1"/>
    <property type="molecule type" value="Genomic_DNA"/>
</dbReference>
<evidence type="ECO:0000256" key="2">
    <source>
        <dbReference type="SAM" id="SignalP"/>
    </source>
</evidence>
<name>A0ABY5NVL8_9FLAO</name>
<dbReference type="InterPro" id="IPR026444">
    <property type="entry name" value="Secre_tail"/>
</dbReference>
<evidence type="ECO:0000313" key="5">
    <source>
        <dbReference type="Proteomes" id="UP001317001"/>
    </source>
</evidence>
<dbReference type="Proteomes" id="UP001317001">
    <property type="component" value="Chromosome"/>
</dbReference>
<evidence type="ECO:0000256" key="1">
    <source>
        <dbReference type="ARBA" id="ARBA00022729"/>
    </source>
</evidence>
<feature type="domain" description="Secretion system C-terminal sorting" evidence="3">
    <location>
        <begin position="294"/>
        <end position="365"/>
    </location>
</feature>
<accession>A0ABY5NVL8</accession>
<dbReference type="NCBIfam" id="TIGR04183">
    <property type="entry name" value="Por_Secre_tail"/>
    <property type="match status" value="1"/>
</dbReference>
<evidence type="ECO:0000313" key="4">
    <source>
        <dbReference type="EMBL" id="UUV22599.1"/>
    </source>
</evidence>
<keyword evidence="1 2" id="KW-0732">Signal</keyword>
<feature type="chain" id="PRO_5047390529" evidence="2">
    <location>
        <begin position="20"/>
        <end position="367"/>
    </location>
</feature>
<evidence type="ECO:0000259" key="3">
    <source>
        <dbReference type="Pfam" id="PF18962"/>
    </source>
</evidence>
<gene>
    <name evidence="4" type="ORF">NPX36_06030</name>
</gene>